<evidence type="ECO:0000313" key="2">
    <source>
        <dbReference type="Proteomes" id="UP000827092"/>
    </source>
</evidence>
<sequence>MRKQRFAYTLPAQNDFVISPEENDVRNIFPSQFSMQDSVMSQIFAAPEQEPVAPYFMYQYPLIPVHSVPFQSVTSILSNQSAQFYPYESFADFDQMPLVLGSSANSPPISVSSYGDCTIPPPYIPENLPPFQFSQLNGNLLQDLSNGSLLQDLSNGRLLQDLSNGRLLHNLPNPFPIVTNYGTATILLRHLIRVDVSADKSVFLTNLPAECAAVMNSNGDRCGVIHPNGRVLQDYEEIHMTTLDKKAKISKRGIVFTSSNHCLSYLVDASGTKTTSDKFRDLSRDFSNSIFNSNSAKGALEKCSKMAEEAVHKRFKNGDEVWMLGGIRIKQDHWGDVTVSRFFGRQMMKASPTSGRISVTTEDCDISVGRYHENYFNVRKGNQRVTASLRAFNVQSGTQKSGFNKNGRLVIK</sequence>
<dbReference type="PANTHER" id="PTHR39075">
    <property type="entry name" value="FI19908P1"/>
    <property type="match status" value="1"/>
</dbReference>
<dbReference type="AlphaFoldDB" id="A0AAV6U1U8"/>
<protein>
    <submittedName>
        <fullName evidence="1">Uncharacterized protein</fullName>
    </submittedName>
</protein>
<proteinExistence type="predicted"/>
<dbReference type="EMBL" id="JAFNEN010000694">
    <property type="protein sequence ID" value="KAG8178462.1"/>
    <property type="molecule type" value="Genomic_DNA"/>
</dbReference>
<comment type="caution">
    <text evidence="1">The sequence shown here is derived from an EMBL/GenBank/DDBJ whole genome shotgun (WGS) entry which is preliminary data.</text>
</comment>
<name>A0AAV6U1U8_9ARAC</name>
<keyword evidence="2" id="KW-1185">Reference proteome</keyword>
<evidence type="ECO:0000313" key="1">
    <source>
        <dbReference type="EMBL" id="KAG8178462.1"/>
    </source>
</evidence>
<gene>
    <name evidence="1" type="ORF">JTE90_001825</name>
</gene>
<reference evidence="1 2" key="1">
    <citation type="journal article" date="2022" name="Nat. Ecol. Evol.">
        <title>A masculinizing supergene underlies an exaggerated male reproductive morph in a spider.</title>
        <authorList>
            <person name="Hendrickx F."/>
            <person name="De Corte Z."/>
            <person name="Sonet G."/>
            <person name="Van Belleghem S.M."/>
            <person name="Kostlbacher S."/>
            <person name="Vangestel C."/>
        </authorList>
    </citation>
    <scope>NUCLEOTIDE SEQUENCE [LARGE SCALE GENOMIC DNA]</scope>
    <source>
        <strain evidence="1">W744_W776</strain>
    </source>
</reference>
<dbReference type="GO" id="GO:0005615">
    <property type="term" value="C:extracellular space"/>
    <property type="evidence" value="ECO:0007669"/>
    <property type="project" value="TreeGrafter"/>
</dbReference>
<accession>A0AAV6U1U8</accession>
<organism evidence="1 2">
    <name type="scientific">Oedothorax gibbosus</name>
    <dbReference type="NCBI Taxonomy" id="931172"/>
    <lineage>
        <taxon>Eukaryota</taxon>
        <taxon>Metazoa</taxon>
        <taxon>Ecdysozoa</taxon>
        <taxon>Arthropoda</taxon>
        <taxon>Chelicerata</taxon>
        <taxon>Arachnida</taxon>
        <taxon>Araneae</taxon>
        <taxon>Araneomorphae</taxon>
        <taxon>Entelegynae</taxon>
        <taxon>Araneoidea</taxon>
        <taxon>Linyphiidae</taxon>
        <taxon>Erigoninae</taxon>
        <taxon>Oedothorax</taxon>
    </lineage>
</organism>
<dbReference type="Proteomes" id="UP000827092">
    <property type="component" value="Unassembled WGS sequence"/>
</dbReference>
<dbReference type="PANTHER" id="PTHR39075:SF1">
    <property type="entry name" value="FI19908P1"/>
    <property type="match status" value="1"/>
</dbReference>